<dbReference type="EMBL" id="JABEVY010000126">
    <property type="protein sequence ID" value="KAF5248726.1"/>
    <property type="molecule type" value="Genomic_DNA"/>
</dbReference>
<dbReference type="Pfam" id="PF06985">
    <property type="entry name" value="HET"/>
    <property type="match status" value="1"/>
</dbReference>
<dbReference type="InterPro" id="IPR010730">
    <property type="entry name" value="HET"/>
</dbReference>
<organism evidence="2 3">
    <name type="scientific">Fusarium anthophilum</name>
    <dbReference type="NCBI Taxonomy" id="48485"/>
    <lineage>
        <taxon>Eukaryota</taxon>
        <taxon>Fungi</taxon>
        <taxon>Dikarya</taxon>
        <taxon>Ascomycota</taxon>
        <taxon>Pezizomycotina</taxon>
        <taxon>Sordariomycetes</taxon>
        <taxon>Hypocreomycetidae</taxon>
        <taxon>Hypocreales</taxon>
        <taxon>Nectriaceae</taxon>
        <taxon>Fusarium</taxon>
        <taxon>Fusarium fujikuroi species complex</taxon>
    </lineage>
</organism>
<keyword evidence="3" id="KW-1185">Reference proteome</keyword>
<evidence type="ECO:0000313" key="3">
    <source>
        <dbReference type="Proteomes" id="UP000573603"/>
    </source>
</evidence>
<protein>
    <recommendedName>
        <fullName evidence="1">Heterokaryon incompatibility domain-containing protein</fullName>
    </recommendedName>
</protein>
<sequence length="698" mass="79224">MASSSSRLCTLCDAMFKGKLPDTDQWLPHHNRVDLLAASDLGCFICTSIVKSRSWDKVPQQSLEKFEYSLSYKRKESGLDFSLLYIRPSPGADGWAFKNEISEGRIEGSTSFYSTLPTDPFDSELPQKWMQECIDSHEICQKGDLSYRPTRLLEIIDSERLRLVQTCTRSTGPYASLSHCWGNQEMMTLKTNNMTQLCAGIQVADLPKKYQEAISWSSGLGIYFIWIDSLCIIQDDKDDWEHEAVNMKKVYGCSLLNICSAAASDSNGVSFRGRDPSIMECLSLTSSWDDETDIDLKLEYDVHWEDITDSPLRKRAWVFQEWYLSPRSLILSHNQLWWQCRQNIACERYPEYYPKARHFQGMKSNKLIPESKSQSFGIWDTHVREYVRTTLTHETERLIAFAGVAQDFYQTQKISDQYLAGLWQSNLPQALCWGIDNNFTRSRRTSHYTAPSWSWASMSGPIGLAGLTPSAKDRVVSVESVWLKHAVEGHSTGVVQGGYIKLRGHLIGPLTLEHQGMPKTNSKGHIEIDNPTTYLPKLTDGGNFDTWGGVLYPDEMTQDTSDKLVPLLSYLDNLTPGLGEQGIVDNSSRKIERLDEAKGRYFCLPIVRDECWFKNGRFLYGDTFKTLYCLALFQPTHQHTVFHRTPLEIDDSGNAEQTGPLKEALATNIANPSSSHAKWSIFRPFALGDSKALKTTKK</sequence>
<proteinExistence type="predicted"/>
<name>A0A8H4ZL45_9HYPO</name>
<evidence type="ECO:0000259" key="1">
    <source>
        <dbReference type="Pfam" id="PF06985"/>
    </source>
</evidence>
<feature type="domain" description="Heterokaryon incompatibility" evidence="1">
    <location>
        <begin position="174"/>
        <end position="321"/>
    </location>
</feature>
<dbReference type="Proteomes" id="UP000573603">
    <property type="component" value="Unassembled WGS sequence"/>
</dbReference>
<reference evidence="2 3" key="1">
    <citation type="journal article" date="2020" name="BMC Genomics">
        <title>Correction to: Identification and distribution of gene clusters required for synthesis of sphingolipid metabolism inhibitors in diverse species of the filamentous fungus Fusarium.</title>
        <authorList>
            <person name="Kim H.S."/>
            <person name="Lohmar J.M."/>
            <person name="Busman M."/>
            <person name="Brown D.W."/>
            <person name="Naumann T.A."/>
            <person name="Divon H.H."/>
            <person name="Lysoe E."/>
            <person name="Uhlig S."/>
            <person name="Proctor R.H."/>
        </authorList>
    </citation>
    <scope>NUCLEOTIDE SEQUENCE [LARGE SCALE GENOMIC DNA]</scope>
    <source>
        <strain evidence="2 3">NRRL 25214</strain>
    </source>
</reference>
<comment type="caution">
    <text evidence="2">The sequence shown here is derived from an EMBL/GenBank/DDBJ whole genome shotgun (WGS) entry which is preliminary data.</text>
</comment>
<dbReference type="AlphaFoldDB" id="A0A8H4ZL45"/>
<evidence type="ECO:0000313" key="2">
    <source>
        <dbReference type="EMBL" id="KAF5248726.1"/>
    </source>
</evidence>
<gene>
    <name evidence="2" type="ORF">FANTH_5796</name>
</gene>
<accession>A0A8H4ZL45</accession>
<dbReference type="PANTHER" id="PTHR33112">
    <property type="entry name" value="DOMAIN PROTEIN, PUTATIVE-RELATED"/>
    <property type="match status" value="1"/>
</dbReference>
<dbReference type="PANTHER" id="PTHR33112:SF16">
    <property type="entry name" value="HETEROKARYON INCOMPATIBILITY DOMAIN-CONTAINING PROTEIN"/>
    <property type="match status" value="1"/>
</dbReference>